<comment type="function">
    <text evidence="12">In the presence of manganese, represses expression of mntH and mntS. Up-regulates expression of mntP.</text>
</comment>
<gene>
    <name evidence="15" type="primary">mntR</name>
    <name evidence="15" type="ORF">I41_29720</name>
</gene>
<keyword evidence="8" id="KW-0238">DNA-binding</keyword>
<keyword evidence="7" id="KW-0805">Transcription regulation</keyword>
<dbReference type="InterPro" id="IPR022687">
    <property type="entry name" value="HTH_DTXR"/>
</dbReference>
<dbReference type="AlphaFoldDB" id="A0A517TZI5"/>
<evidence type="ECO:0000256" key="7">
    <source>
        <dbReference type="ARBA" id="ARBA00023015"/>
    </source>
</evidence>
<dbReference type="NCBIfam" id="NF008273">
    <property type="entry name" value="PRK11050.1"/>
    <property type="match status" value="1"/>
</dbReference>
<keyword evidence="9" id="KW-0010">Activator</keyword>
<comment type="subcellular location">
    <subcellularLocation>
        <location evidence="1">Cytoplasm</location>
    </subcellularLocation>
</comment>
<dbReference type="GO" id="GO:0003700">
    <property type="term" value="F:DNA-binding transcription factor activity"/>
    <property type="evidence" value="ECO:0007669"/>
    <property type="project" value="InterPro"/>
</dbReference>
<dbReference type="GO" id="GO:0003677">
    <property type="term" value="F:DNA binding"/>
    <property type="evidence" value="ECO:0007669"/>
    <property type="project" value="UniProtKB-KW"/>
</dbReference>
<dbReference type="InterPro" id="IPR001367">
    <property type="entry name" value="Fe_dep_repressor"/>
</dbReference>
<dbReference type="Gene3D" id="1.10.60.10">
    <property type="entry name" value="Iron dependent repressor, metal binding and dimerisation domain"/>
    <property type="match status" value="1"/>
</dbReference>
<evidence type="ECO:0000256" key="6">
    <source>
        <dbReference type="ARBA" id="ARBA00022491"/>
    </source>
</evidence>
<name>A0A517TZI5_9BACT</name>
<evidence type="ECO:0000256" key="9">
    <source>
        <dbReference type="ARBA" id="ARBA00023159"/>
    </source>
</evidence>
<dbReference type="Pfam" id="PF02742">
    <property type="entry name" value="Fe_dep_repr_C"/>
    <property type="match status" value="1"/>
</dbReference>
<evidence type="ECO:0000256" key="2">
    <source>
        <dbReference type="ARBA" id="ARBA00007871"/>
    </source>
</evidence>
<dbReference type="GO" id="GO:0046914">
    <property type="term" value="F:transition metal ion binding"/>
    <property type="evidence" value="ECO:0007669"/>
    <property type="project" value="InterPro"/>
</dbReference>
<evidence type="ECO:0000256" key="1">
    <source>
        <dbReference type="ARBA" id="ARBA00004496"/>
    </source>
</evidence>
<evidence type="ECO:0000256" key="5">
    <source>
        <dbReference type="ARBA" id="ARBA00022490"/>
    </source>
</evidence>
<evidence type="ECO:0000259" key="14">
    <source>
        <dbReference type="PROSITE" id="PS50944"/>
    </source>
</evidence>
<dbReference type="Pfam" id="PF01325">
    <property type="entry name" value="Fe_dep_repress"/>
    <property type="match status" value="1"/>
</dbReference>
<dbReference type="InterPro" id="IPR036421">
    <property type="entry name" value="Fe_dep_repressor_sf"/>
</dbReference>
<dbReference type="Proteomes" id="UP000317909">
    <property type="component" value="Chromosome"/>
</dbReference>
<sequence length="160" mass="17881">MATHTGPNVGSDNFNSFVLAMSKTPAISDRHRRTRHDHAQETAEDYVEAIDEVNGSSGRCRVVDLSRQFDVSHVTVTKVIARLKREGLVTSEPYGPLELTEAGRQLAAKSRRQHEIVYQFLLAIGVTEKVAAIDTEGIEHHVSKQTLDCFRRLTEQLQGK</sequence>
<keyword evidence="16" id="KW-1185">Reference proteome</keyword>
<dbReference type="PANTHER" id="PTHR33238">
    <property type="entry name" value="IRON (METAL) DEPENDENT REPRESSOR, DTXR FAMILY"/>
    <property type="match status" value="1"/>
</dbReference>
<dbReference type="GO" id="GO:0046983">
    <property type="term" value="F:protein dimerization activity"/>
    <property type="evidence" value="ECO:0007669"/>
    <property type="project" value="InterPro"/>
</dbReference>
<evidence type="ECO:0000313" key="15">
    <source>
        <dbReference type="EMBL" id="QDT73781.1"/>
    </source>
</evidence>
<dbReference type="InterPro" id="IPR036388">
    <property type="entry name" value="WH-like_DNA-bd_sf"/>
</dbReference>
<dbReference type="InterPro" id="IPR050536">
    <property type="entry name" value="DtxR_MntR_Metal-Reg"/>
</dbReference>
<reference evidence="15 16" key="1">
    <citation type="submission" date="2019-02" db="EMBL/GenBank/DDBJ databases">
        <title>Deep-cultivation of Planctomycetes and their phenomic and genomic characterization uncovers novel biology.</title>
        <authorList>
            <person name="Wiegand S."/>
            <person name="Jogler M."/>
            <person name="Boedeker C."/>
            <person name="Pinto D."/>
            <person name="Vollmers J."/>
            <person name="Rivas-Marin E."/>
            <person name="Kohn T."/>
            <person name="Peeters S.H."/>
            <person name="Heuer A."/>
            <person name="Rast P."/>
            <person name="Oberbeckmann S."/>
            <person name="Bunk B."/>
            <person name="Jeske O."/>
            <person name="Meyerdierks A."/>
            <person name="Storesund J.E."/>
            <person name="Kallscheuer N."/>
            <person name="Luecker S."/>
            <person name="Lage O.M."/>
            <person name="Pohl T."/>
            <person name="Merkel B.J."/>
            <person name="Hornburger P."/>
            <person name="Mueller R.-W."/>
            <person name="Bruemmer F."/>
            <person name="Labrenz M."/>
            <person name="Spormann A.M."/>
            <person name="Op den Camp H."/>
            <person name="Overmann J."/>
            <person name="Amann R."/>
            <person name="Jetten M.S.M."/>
            <person name="Mascher T."/>
            <person name="Medema M.H."/>
            <person name="Devos D.P."/>
            <person name="Kaster A.-K."/>
            <person name="Ovreas L."/>
            <person name="Rohde M."/>
            <person name="Galperin M.Y."/>
            <person name="Jogler C."/>
        </authorList>
    </citation>
    <scope>NUCLEOTIDE SEQUENCE [LARGE SCALE GENOMIC DNA]</scope>
    <source>
        <strain evidence="15 16">I41</strain>
    </source>
</reference>
<evidence type="ECO:0000256" key="3">
    <source>
        <dbReference type="ARBA" id="ARBA00011738"/>
    </source>
</evidence>
<evidence type="ECO:0000256" key="11">
    <source>
        <dbReference type="ARBA" id="ARBA00023211"/>
    </source>
</evidence>
<dbReference type="PANTHER" id="PTHR33238:SF11">
    <property type="entry name" value="TRANSCRIPTIONAL REGULATOR MNTR"/>
    <property type="match status" value="1"/>
</dbReference>
<evidence type="ECO:0000256" key="10">
    <source>
        <dbReference type="ARBA" id="ARBA00023163"/>
    </source>
</evidence>
<evidence type="ECO:0000256" key="13">
    <source>
        <dbReference type="ARBA" id="ARBA00032593"/>
    </source>
</evidence>
<dbReference type="PROSITE" id="PS50944">
    <property type="entry name" value="HTH_DTXR"/>
    <property type="match status" value="1"/>
</dbReference>
<dbReference type="GO" id="GO:0005737">
    <property type="term" value="C:cytoplasm"/>
    <property type="evidence" value="ECO:0007669"/>
    <property type="project" value="UniProtKB-SubCell"/>
</dbReference>
<dbReference type="SUPFAM" id="SSF46785">
    <property type="entry name" value="Winged helix' DNA-binding domain"/>
    <property type="match status" value="1"/>
</dbReference>
<dbReference type="SMART" id="SM00529">
    <property type="entry name" value="HTH_DTXR"/>
    <property type="match status" value="1"/>
</dbReference>
<proteinExistence type="inferred from homology"/>
<evidence type="ECO:0000256" key="4">
    <source>
        <dbReference type="ARBA" id="ARBA00022386"/>
    </source>
</evidence>
<organism evidence="15 16">
    <name type="scientific">Lacipirellula limnantheis</name>
    <dbReference type="NCBI Taxonomy" id="2528024"/>
    <lineage>
        <taxon>Bacteria</taxon>
        <taxon>Pseudomonadati</taxon>
        <taxon>Planctomycetota</taxon>
        <taxon>Planctomycetia</taxon>
        <taxon>Pirellulales</taxon>
        <taxon>Lacipirellulaceae</taxon>
        <taxon>Lacipirellula</taxon>
    </lineage>
</organism>
<dbReference type="EMBL" id="CP036339">
    <property type="protein sequence ID" value="QDT73781.1"/>
    <property type="molecule type" value="Genomic_DNA"/>
</dbReference>
<dbReference type="Gene3D" id="1.10.10.10">
    <property type="entry name" value="Winged helix-like DNA-binding domain superfamily/Winged helix DNA-binding domain"/>
    <property type="match status" value="1"/>
</dbReference>
<comment type="similarity">
    <text evidence="2">Belongs to the DtxR/MntR family.</text>
</comment>
<keyword evidence="10" id="KW-0804">Transcription</keyword>
<evidence type="ECO:0000256" key="12">
    <source>
        <dbReference type="ARBA" id="ARBA00025185"/>
    </source>
</evidence>
<evidence type="ECO:0000256" key="8">
    <source>
        <dbReference type="ARBA" id="ARBA00023125"/>
    </source>
</evidence>
<evidence type="ECO:0000313" key="16">
    <source>
        <dbReference type="Proteomes" id="UP000317909"/>
    </source>
</evidence>
<dbReference type="InterPro" id="IPR036390">
    <property type="entry name" value="WH_DNA-bd_sf"/>
</dbReference>
<keyword evidence="6" id="KW-0678">Repressor</keyword>
<comment type="subunit">
    <text evidence="3">Homodimer.</text>
</comment>
<dbReference type="InterPro" id="IPR022689">
    <property type="entry name" value="Iron_dep_repressor"/>
</dbReference>
<feature type="domain" description="HTH dtxR-type" evidence="14">
    <location>
        <begin position="39"/>
        <end position="100"/>
    </location>
</feature>
<dbReference type="KEGG" id="llh:I41_29720"/>
<protein>
    <recommendedName>
        <fullName evidence="4">Transcriptional regulator MntR</fullName>
    </recommendedName>
    <alternativeName>
        <fullName evidence="13">Manganese transport regulator</fullName>
    </alternativeName>
</protein>
<keyword evidence="5" id="KW-0963">Cytoplasm</keyword>
<accession>A0A517TZI5</accession>
<keyword evidence="11" id="KW-0464">Manganese</keyword>